<accession>A0ABP6MM90</accession>
<dbReference type="EMBL" id="BAAAUT010000004">
    <property type="protein sequence ID" value="GAA3119249.1"/>
    <property type="molecule type" value="Genomic_DNA"/>
</dbReference>
<reference evidence="6" key="1">
    <citation type="journal article" date="2019" name="Int. J. Syst. Evol. Microbiol.">
        <title>The Global Catalogue of Microorganisms (GCM) 10K type strain sequencing project: providing services to taxonomists for standard genome sequencing and annotation.</title>
        <authorList>
            <consortium name="The Broad Institute Genomics Platform"/>
            <consortium name="The Broad Institute Genome Sequencing Center for Infectious Disease"/>
            <person name="Wu L."/>
            <person name="Ma J."/>
        </authorList>
    </citation>
    <scope>NUCLEOTIDE SEQUENCE [LARGE SCALE GENOMIC DNA]</scope>
    <source>
        <strain evidence="6">JCM 9373</strain>
    </source>
</reference>
<evidence type="ECO:0000313" key="6">
    <source>
        <dbReference type="Proteomes" id="UP001500320"/>
    </source>
</evidence>
<evidence type="ECO:0000256" key="3">
    <source>
        <dbReference type="ARBA" id="ARBA00023163"/>
    </source>
</evidence>
<dbReference type="Gene3D" id="1.10.10.10">
    <property type="entry name" value="Winged helix-like DNA-binding domain superfamily/Winged helix DNA-binding domain"/>
    <property type="match status" value="1"/>
</dbReference>
<dbReference type="InterPro" id="IPR036388">
    <property type="entry name" value="WH-like_DNA-bd_sf"/>
</dbReference>
<dbReference type="PANTHER" id="PTHR38445:SF7">
    <property type="entry name" value="GNTR-FAMILY TRANSCRIPTIONAL REGULATOR"/>
    <property type="match status" value="1"/>
</dbReference>
<keyword evidence="3" id="KW-0804">Transcription</keyword>
<keyword evidence="6" id="KW-1185">Reference proteome</keyword>
<dbReference type="Pfam" id="PF00392">
    <property type="entry name" value="GntR"/>
    <property type="match status" value="1"/>
</dbReference>
<organism evidence="5 6">
    <name type="scientific">Planomonospora alba</name>
    <dbReference type="NCBI Taxonomy" id="161354"/>
    <lineage>
        <taxon>Bacteria</taxon>
        <taxon>Bacillati</taxon>
        <taxon>Actinomycetota</taxon>
        <taxon>Actinomycetes</taxon>
        <taxon>Streptosporangiales</taxon>
        <taxon>Streptosporangiaceae</taxon>
        <taxon>Planomonospora</taxon>
    </lineage>
</organism>
<dbReference type="Proteomes" id="UP001500320">
    <property type="component" value="Unassembled WGS sequence"/>
</dbReference>
<dbReference type="PANTHER" id="PTHR38445">
    <property type="entry name" value="HTH-TYPE TRANSCRIPTIONAL REPRESSOR YTRA"/>
    <property type="match status" value="1"/>
</dbReference>
<proteinExistence type="predicted"/>
<keyword evidence="1" id="KW-0805">Transcription regulation</keyword>
<protein>
    <submittedName>
        <fullName evidence="5">GntR family transcriptional regulator</fullName>
    </submittedName>
</protein>
<dbReference type="CDD" id="cd07377">
    <property type="entry name" value="WHTH_GntR"/>
    <property type="match status" value="1"/>
</dbReference>
<keyword evidence="2" id="KW-0238">DNA-binding</keyword>
<dbReference type="SMART" id="SM00345">
    <property type="entry name" value="HTH_GNTR"/>
    <property type="match status" value="1"/>
</dbReference>
<evidence type="ECO:0000256" key="2">
    <source>
        <dbReference type="ARBA" id="ARBA00023125"/>
    </source>
</evidence>
<evidence type="ECO:0000313" key="5">
    <source>
        <dbReference type="EMBL" id="GAA3119249.1"/>
    </source>
</evidence>
<feature type="domain" description="HTH gntR-type" evidence="4">
    <location>
        <begin position="16"/>
        <end position="84"/>
    </location>
</feature>
<comment type="caution">
    <text evidence="5">The sequence shown here is derived from an EMBL/GenBank/DDBJ whole genome shotgun (WGS) entry which is preliminary data.</text>
</comment>
<evidence type="ECO:0000259" key="4">
    <source>
        <dbReference type="PROSITE" id="PS50949"/>
    </source>
</evidence>
<sequence length="134" mass="14900">MEMPVIEFHLDAKSGVSPYLQLVQQVRHALRLGLLREGDRLPTVKEAVAQLAINPNTVLKAYRELEHEGLVAARPGVGTFVTKTLTDTSLAAHGPLRLELQRWLVKARRAGLDDESIEALFMTTFRTTAQEDIA</sequence>
<gene>
    <name evidence="5" type="ORF">GCM10010466_07650</name>
</gene>
<evidence type="ECO:0000256" key="1">
    <source>
        <dbReference type="ARBA" id="ARBA00023015"/>
    </source>
</evidence>
<dbReference type="InterPro" id="IPR000524">
    <property type="entry name" value="Tscrpt_reg_HTH_GntR"/>
</dbReference>
<dbReference type="InterPro" id="IPR036390">
    <property type="entry name" value="WH_DNA-bd_sf"/>
</dbReference>
<dbReference type="PROSITE" id="PS50949">
    <property type="entry name" value="HTH_GNTR"/>
    <property type="match status" value="1"/>
</dbReference>
<name>A0ABP6MM90_9ACTN</name>
<dbReference type="SUPFAM" id="SSF46785">
    <property type="entry name" value="Winged helix' DNA-binding domain"/>
    <property type="match status" value="1"/>
</dbReference>
<dbReference type="RefSeq" id="WP_344855914.1">
    <property type="nucleotide sequence ID" value="NZ_BAAAUT010000004.1"/>
</dbReference>